<dbReference type="Gene3D" id="1.10.10.10">
    <property type="entry name" value="Winged helix-like DNA-binding domain superfamily/Winged helix DNA-binding domain"/>
    <property type="match status" value="1"/>
</dbReference>
<dbReference type="SUPFAM" id="SSF46785">
    <property type="entry name" value="Winged helix' DNA-binding domain"/>
    <property type="match status" value="1"/>
</dbReference>
<keyword evidence="3" id="KW-1185">Reference proteome</keyword>
<accession>A0A1Y1I3N9</accession>
<evidence type="ECO:0000313" key="3">
    <source>
        <dbReference type="Proteomes" id="UP000054558"/>
    </source>
</evidence>
<dbReference type="Pfam" id="PF11625">
    <property type="entry name" value="DUF3253"/>
    <property type="match status" value="1"/>
</dbReference>
<gene>
    <name evidence="2" type="ORF">KFL_001450200</name>
</gene>
<evidence type="ECO:0000256" key="1">
    <source>
        <dbReference type="SAM" id="MobiDB-lite"/>
    </source>
</evidence>
<proteinExistence type="predicted"/>
<protein>
    <recommendedName>
        <fullName evidence="4">DUF3253 domain-containing protein</fullName>
    </recommendedName>
</protein>
<evidence type="ECO:0008006" key="4">
    <source>
        <dbReference type="Google" id="ProtNLM"/>
    </source>
</evidence>
<dbReference type="AlphaFoldDB" id="A0A1Y1I3N9"/>
<feature type="region of interest" description="Disordered" evidence="1">
    <location>
        <begin position="177"/>
        <end position="196"/>
    </location>
</feature>
<reference evidence="2 3" key="1">
    <citation type="journal article" date="2014" name="Nat. Commun.">
        <title>Klebsormidium flaccidum genome reveals primary factors for plant terrestrial adaptation.</title>
        <authorList>
            <person name="Hori K."/>
            <person name="Maruyama F."/>
            <person name="Fujisawa T."/>
            <person name="Togashi T."/>
            <person name="Yamamoto N."/>
            <person name="Seo M."/>
            <person name="Sato S."/>
            <person name="Yamada T."/>
            <person name="Mori H."/>
            <person name="Tajima N."/>
            <person name="Moriyama T."/>
            <person name="Ikeuchi M."/>
            <person name="Watanabe M."/>
            <person name="Wada H."/>
            <person name="Kobayashi K."/>
            <person name="Saito M."/>
            <person name="Masuda T."/>
            <person name="Sasaki-Sekimoto Y."/>
            <person name="Mashiguchi K."/>
            <person name="Awai K."/>
            <person name="Shimojima M."/>
            <person name="Masuda S."/>
            <person name="Iwai M."/>
            <person name="Nobusawa T."/>
            <person name="Narise T."/>
            <person name="Kondo S."/>
            <person name="Saito H."/>
            <person name="Sato R."/>
            <person name="Murakawa M."/>
            <person name="Ihara Y."/>
            <person name="Oshima-Yamada Y."/>
            <person name="Ohtaka K."/>
            <person name="Satoh M."/>
            <person name="Sonobe K."/>
            <person name="Ishii M."/>
            <person name="Ohtani R."/>
            <person name="Kanamori-Sato M."/>
            <person name="Honoki R."/>
            <person name="Miyazaki D."/>
            <person name="Mochizuki H."/>
            <person name="Umetsu J."/>
            <person name="Higashi K."/>
            <person name="Shibata D."/>
            <person name="Kamiya Y."/>
            <person name="Sato N."/>
            <person name="Nakamura Y."/>
            <person name="Tabata S."/>
            <person name="Ida S."/>
            <person name="Kurokawa K."/>
            <person name="Ohta H."/>
        </authorList>
    </citation>
    <scope>NUCLEOTIDE SEQUENCE [LARGE SCALE GENOMIC DNA]</scope>
    <source>
        <strain evidence="2 3">NIES-2285</strain>
    </source>
</reference>
<dbReference type="InterPro" id="IPR036388">
    <property type="entry name" value="WH-like_DNA-bd_sf"/>
</dbReference>
<sequence length="196" mass="20912">MSPQPKKRKEEEVSHSLRSRGTRGSGKEKRTGETGSKGRSSSNRKKGKKGNVLDETSRGHGKTGQASRQEDSPVAGSDVTSRAPDLGPRLVASQNAETGVCGEEPDNLVHVSDCIPGAEAIEHCALKMLSERAATSSICPSEVARALGGVGWRDIMEQVRDVGRSLAKAGQLRITQGSNTLDPDAAFRGPIRFRRP</sequence>
<dbReference type="Proteomes" id="UP000054558">
    <property type="component" value="Unassembled WGS sequence"/>
</dbReference>
<dbReference type="InterPro" id="IPR021660">
    <property type="entry name" value="DUF3253"/>
</dbReference>
<organism evidence="2 3">
    <name type="scientific">Klebsormidium nitens</name>
    <name type="common">Green alga</name>
    <name type="synonym">Ulothrix nitens</name>
    <dbReference type="NCBI Taxonomy" id="105231"/>
    <lineage>
        <taxon>Eukaryota</taxon>
        <taxon>Viridiplantae</taxon>
        <taxon>Streptophyta</taxon>
        <taxon>Klebsormidiophyceae</taxon>
        <taxon>Klebsormidiales</taxon>
        <taxon>Klebsormidiaceae</taxon>
        <taxon>Klebsormidium</taxon>
    </lineage>
</organism>
<dbReference type="OrthoDB" id="1933364at2759"/>
<dbReference type="InterPro" id="IPR036390">
    <property type="entry name" value="WH_DNA-bd_sf"/>
</dbReference>
<dbReference type="EMBL" id="DF237094">
    <property type="protein sequence ID" value="GAQ83367.1"/>
    <property type="molecule type" value="Genomic_DNA"/>
</dbReference>
<feature type="region of interest" description="Disordered" evidence="1">
    <location>
        <begin position="1"/>
        <end position="103"/>
    </location>
</feature>
<evidence type="ECO:0000313" key="2">
    <source>
        <dbReference type="EMBL" id="GAQ83367.1"/>
    </source>
</evidence>
<name>A0A1Y1I3N9_KLENI</name>